<dbReference type="Proteomes" id="UP001058974">
    <property type="component" value="Chromosome 1"/>
</dbReference>
<dbReference type="AlphaFoldDB" id="A0A9D5GYN5"/>
<proteinExistence type="predicted"/>
<gene>
    <name evidence="1" type="ORF">KIW84_014083</name>
</gene>
<dbReference type="EMBL" id="JAMSHJ010000001">
    <property type="protein sequence ID" value="KAI5446100.1"/>
    <property type="molecule type" value="Genomic_DNA"/>
</dbReference>
<accession>A0A9D5GYN5</accession>
<organism evidence="1 2">
    <name type="scientific">Pisum sativum</name>
    <name type="common">Garden pea</name>
    <name type="synonym">Lathyrus oleraceus</name>
    <dbReference type="NCBI Taxonomy" id="3888"/>
    <lineage>
        <taxon>Eukaryota</taxon>
        <taxon>Viridiplantae</taxon>
        <taxon>Streptophyta</taxon>
        <taxon>Embryophyta</taxon>
        <taxon>Tracheophyta</taxon>
        <taxon>Spermatophyta</taxon>
        <taxon>Magnoliopsida</taxon>
        <taxon>eudicotyledons</taxon>
        <taxon>Gunneridae</taxon>
        <taxon>Pentapetalae</taxon>
        <taxon>rosids</taxon>
        <taxon>fabids</taxon>
        <taxon>Fabales</taxon>
        <taxon>Fabaceae</taxon>
        <taxon>Papilionoideae</taxon>
        <taxon>50 kb inversion clade</taxon>
        <taxon>NPAAA clade</taxon>
        <taxon>Hologalegina</taxon>
        <taxon>IRL clade</taxon>
        <taxon>Fabeae</taxon>
        <taxon>Lathyrus</taxon>
    </lineage>
</organism>
<dbReference type="Gramene" id="Psat01G0408300-T1">
    <property type="protein sequence ID" value="KAI5446100.1"/>
    <property type="gene ID" value="KIW84_014083"/>
</dbReference>
<evidence type="ECO:0000313" key="2">
    <source>
        <dbReference type="Proteomes" id="UP001058974"/>
    </source>
</evidence>
<keyword evidence="2" id="KW-1185">Reference proteome</keyword>
<reference evidence="1 2" key="1">
    <citation type="journal article" date="2022" name="Nat. Genet.">
        <title>Improved pea reference genome and pan-genome highlight genomic features and evolutionary characteristics.</title>
        <authorList>
            <person name="Yang T."/>
            <person name="Liu R."/>
            <person name="Luo Y."/>
            <person name="Hu S."/>
            <person name="Wang D."/>
            <person name="Wang C."/>
            <person name="Pandey M.K."/>
            <person name="Ge S."/>
            <person name="Xu Q."/>
            <person name="Li N."/>
            <person name="Li G."/>
            <person name="Huang Y."/>
            <person name="Saxena R.K."/>
            <person name="Ji Y."/>
            <person name="Li M."/>
            <person name="Yan X."/>
            <person name="He Y."/>
            <person name="Liu Y."/>
            <person name="Wang X."/>
            <person name="Xiang C."/>
            <person name="Varshney R.K."/>
            <person name="Ding H."/>
            <person name="Gao S."/>
            <person name="Zong X."/>
        </authorList>
    </citation>
    <scope>NUCLEOTIDE SEQUENCE [LARGE SCALE GENOMIC DNA]</scope>
    <source>
        <strain evidence="1 2">cv. Zhongwan 6</strain>
    </source>
</reference>
<name>A0A9D5GYN5_PEA</name>
<evidence type="ECO:0000313" key="1">
    <source>
        <dbReference type="EMBL" id="KAI5446100.1"/>
    </source>
</evidence>
<comment type="caution">
    <text evidence="1">The sequence shown here is derived from an EMBL/GenBank/DDBJ whole genome shotgun (WGS) entry which is preliminary data.</text>
</comment>
<protein>
    <submittedName>
        <fullName evidence="1">Uncharacterized protein</fullName>
    </submittedName>
</protein>
<sequence length="143" mass="16478">MQKIKQIPKPNVYAFDHGTTKRRKIYQIGMSRRVASVFTWPWLCDLVGGEMLQDWCLSFLGPFSILSDITIDWTGPRLLTFSSSKPLESLVLDRICKRYWRFITSASQSDPGRGRICVEFQDGWCEFYFACLETKHAGLRSAA</sequence>